<name>A0A059W156_STRNR</name>
<dbReference type="PANTHER" id="PTHR35561">
    <property type="entry name" value="RNA 2',3'-CYCLIC PHOSPHODIESTERASE"/>
    <property type="match status" value="1"/>
</dbReference>
<evidence type="ECO:0000313" key="3">
    <source>
        <dbReference type="EMBL" id="GCB92991.1"/>
    </source>
</evidence>
<reference evidence="3 4" key="1">
    <citation type="journal article" date="2019" name="Microbiol. Resour. Announc.">
        <title>Draft Genome Sequence of the Most Traditional epsilon-Poly-l-Lysine Producer, Streptomyces albulus NBRC14147.</title>
        <authorList>
            <person name="Yamanaka K."/>
            <person name="Hamano Y."/>
        </authorList>
    </citation>
    <scope>NUCLEOTIDE SEQUENCE [LARGE SCALE GENOMIC DNA]</scope>
    <source>
        <strain evidence="3 4">NBRC 14147</strain>
    </source>
</reference>
<dbReference type="STRING" id="68570.DC74_4837"/>
<comment type="catalytic activity">
    <reaction evidence="2">
        <text>a 3'-end 2',3'-cyclophospho-ribonucleotide-RNA + H2O = a 3'-end 2'-phospho-ribonucleotide-RNA + H(+)</text>
        <dbReference type="Rhea" id="RHEA:11828"/>
        <dbReference type="Rhea" id="RHEA-COMP:10464"/>
        <dbReference type="Rhea" id="RHEA-COMP:17353"/>
        <dbReference type="ChEBI" id="CHEBI:15377"/>
        <dbReference type="ChEBI" id="CHEBI:15378"/>
        <dbReference type="ChEBI" id="CHEBI:83064"/>
        <dbReference type="ChEBI" id="CHEBI:173113"/>
        <dbReference type="EC" id="3.1.4.58"/>
    </reaction>
</comment>
<comment type="function">
    <text evidence="2">Hydrolyzes RNA 2',3'-cyclic phosphodiester to an RNA 2'-phosphomonoester.</text>
</comment>
<sequence length="188" mass="20644">MRLFAAVLPPAHPLGQLAAEVGRLKQLPDAERLRWTGHDGWHFTLAFYGEVPADVLDELHERLGRAARRHAPYELRIAGGGRFGDRVVWAGADGDRPAMRHLADAAEAAGRRAGLRMGEHRPYTPHLTLARNRSGRLDLVPYTAALADFASGVWRVEEIALMRSHPPAPGVPGSQPHYEPVARWPLGG</sequence>
<dbReference type="SUPFAM" id="SSF55144">
    <property type="entry name" value="LigT-like"/>
    <property type="match status" value="1"/>
</dbReference>
<feature type="active site" description="Proton donor" evidence="2">
    <location>
        <position position="42"/>
    </location>
</feature>
<dbReference type="Proteomes" id="UP000288351">
    <property type="component" value="Unassembled WGS sequence"/>
</dbReference>
<dbReference type="Pfam" id="PF13563">
    <property type="entry name" value="2_5_RNA_ligase2"/>
    <property type="match status" value="1"/>
</dbReference>
<feature type="short sequence motif" description="HXTX 2" evidence="2">
    <location>
        <begin position="126"/>
        <end position="129"/>
    </location>
</feature>
<dbReference type="Gene3D" id="3.90.1140.10">
    <property type="entry name" value="Cyclic phosphodiesterase"/>
    <property type="match status" value="1"/>
</dbReference>
<proteinExistence type="inferred from homology"/>
<dbReference type="InterPro" id="IPR004175">
    <property type="entry name" value="RNA_CPDase"/>
</dbReference>
<dbReference type="HAMAP" id="MF_01940">
    <property type="entry name" value="RNA_CPDase"/>
    <property type="match status" value="1"/>
</dbReference>
<evidence type="ECO:0000256" key="1">
    <source>
        <dbReference type="ARBA" id="ARBA00022801"/>
    </source>
</evidence>
<accession>A0A059W156</accession>
<dbReference type="EC" id="3.1.4.58" evidence="2"/>
<evidence type="ECO:0000313" key="4">
    <source>
        <dbReference type="Proteomes" id="UP000288351"/>
    </source>
</evidence>
<dbReference type="EMBL" id="BHXC01000007">
    <property type="protein sequence ID" value="GCB92991.1"/>
    <property type="molecule type" value="Genomic_DNA"/>
</dbReference>
<dbReference type="InterPro" id="IPR009097">
    <property type="entry name" value="Cyclic_Pdiesterase"/>
</dbReference>
<protein>
    <recommendedName>
        <fullName evidence="2">RNA 2',3'-cyclic phosphodiesterase</fullName>
        <shortName evidence="2">RNA 2',3'-CPDase</shortName>
        <ecNumber evidence="2">3.1.4.58</ecNumber>
    </recommendedName>
</protein>
<dbReference type="GO" id="GO:0004113">
    <property type="term" value="F:2',3'-cyclic-nucleotide 3'-phosphodiesterase activity"/>
    <property type="evidence" value="ECO:0007669"/>
    <property type="project" value="InterPro"/>
</dbReference>
<keyword evidence="1 2" id="KW-0378">Hydrolase</keyword>
<dbReference type="RefSeq" id="WP_016572427.1">
    <property type="nucleotide sequence ID" value="NZ_BHXC01000007.1"/>
</dbReference>
<feature type="short sequence motif" description="HXTX 1" evidence="2">
    <location>
        <begin position="42"/>
        <end position="45"/>
    </location>
</feature>
<feature type="active site" description="Proton acceptor" evidence="2">
    <location>
        <position position="126"/>
    </location>
</feature>
<dbReference type="GO" id="GO:0008664">
    <property type="term" value="F:RNA 2',3'-cyclic 3'-phosphodiesterase activity"/>
    <property type="evidence" value="ECO:0007669"/>
    <property type="project" value="UniProtKB-EC"/>
</dbReference>
<dbReference type="AlphaFoldDB" id="A0A059W156"/>
<organism evidence="3 4">
    <name type="scientific">Streptomyces noursei</name>
    <name type="common">Streptomyces albulus</name>
    <dbReference type="NCBI Taxonomy" id="1971"/>
    <lineage>
        <taxon>Bacteria</taxon>
        <taxon>Bacillati</taxon>
        <taxon>Actinomycetota</taxon>
        <taxon>Actinomycetes</taxon>
        <taxon>Kitasatosporales</taxon>
        <taxon>Streptomycetaceae</taxon>
        <taxon>Streptomyces</taxon>
    </lineage>
</organism>
<dbReference type="PANTHER" id="PTHR35561:SF1">
    <property type="entry name" value="RNA 2',3'-CYCLIC PHOSPHODIESTERASE"/>
    <property type="match status" value="1"/>
</dbReference>
<dbReference type="eggNOG" id="COG1514">
    <property type="taxonomic scope" value="Bacteria"/>
</dbReference>
<evidence type="ECO:0000256" key="2">
    <source>
        <dbReference type="HAMAP-Rule" id="MF_01940"/>
    </source>
</evidence>
<gene>
    <name evidence="3" type="ORF">SALB_05767</name>
</gene>
<dbReference type="NCBIfam" id="TIGR02258">
    <property type="entry name" value="2_5_ligase"/>
    <property type="match status" value="1"/>
</dbReference>
<comment type="similarity">
    <text evidence="2">Belongs to the 2H phosphoesterase superfamily. ThpR family.</text>
</comment>
<comment type="caution">
    <text evidence="3">The sequence shown here is derived from an EMBL/GenBank/DDBJ whole genome shotgun (WGS) entry which is preliminary data.</text>
</comment>